<dbReference type="EMBL" id="LXPE01000023">
    <property type="protein sequence ID" value="OBA26135.1"/>
    <property type="molecule type" value="Genomic_DNA"/>
</dbReference>
<comment type="caution">
    <text evidence="1">The sequence shown here is derived from an EMBL/GenBank/DDBJ whole genome shotgun (WGS) entry which is preliminary data.</text>
</comment>
<evidence type="ECO:0000313" key="1">
    <source>
        <dbReference type="EMBL" id="OBA26135.1"/>
    </source>
</evidence>
<evidence type="ECO:0000313" key="2">
    <source>
        <dbReference type="Proteomes" id="UP000092321"/>
    </source>
</evidence>
<reference evidence="2" key="1">
    <citation type="journal article" date="2016" name="Proc. Natl. Acad. Sci. U.S.A.">
        <title>Comparative genomics of biotechnologically important yeasts.</title>
        <authorList>
            <person name="Riley R."/>
            <person name="Haridas S."/>
            <person name="Wolfe K.H."/>
            <person name="Lopes M.R."/>
            <person name="Hittinger C.T."/>
            <person name="Goeker M."/>
            <person name="Salamov A.A."/>
            <person name="Wisecaver J.H."/>
            <person name="Long T.M."/>
            <person name="Calvey C.H."/>
            <person name="Aerts A.L."/>
            <person name="Barry K.W."/>
            <person name="Choi C."/>
            <person name="Clum A."/>
            <person name="Coughlan A.Y."/>
            <person name="Deshpande S."/>
            <person name="Douglass A.P."/>
            <person name="Hanson S.J."/>
            <person name="Klenk H.-P."/>
            <person name="LaButti K.M."/>
            <person name="Lapidus A."/>
            <person name="Lindquist E.A."/>
            <person name="Lipzen A.M."/>
            <person name="Meier-Kolthoff J.P."/>
            <person name="Ohm R.A."/>
            <person name="Otillar R.P."/>
            <person name="Pangilinan J.L."/>
            <person name="Peng Y."/>
            <person name="Rokas A."/>
            <person name="Rosa C.A."/>
            <person name="Scheuner C."/>
            <person name="Sibirny A.A."/>
            <person name="Slot J.C."/>
            <person name="Stielow J.B."/>
            <person name="Sun H."/>
            <person name="Kurtzman C.P."/>
            <person name="Blackwell M."/>
            <person name="Grigoriev I.V."/>
            <person name="Jeffries T.W."/>
        </authorList>
    </citation>
    <scope>NUCLEOTIDE SEQUENCE [LARGE SCALE GENOMIC DNA]</scope>
    <source>
        <strain evidence="2">NRRL Y-1626</strain>
    </source>
</reference>
<sequence length="53" mass="6244">MAHFLYKERAKLLIQLFSLTVPWPSWLRRATVNRKIGGSTPPGTGYNYFYFFC</sequence>
<keyword evidence="2" id="KW-1185">Reference proteome</keyword>
<protein>
    <submittedName>
        <fullName evidence="1">Uncharacterized protein</fullName>
    </submittedName>
</protein>
<proteinExistence type="predicted"/>
<gene>
    <name evidence="1" type="ORF">HANVADRAFT_53385</name>
</gene>
<name>A0A1B7TBS6_9ASCO</name>
<dbReference type="Proteomes" id="UP000092321">
    <property type="component" value="Unassembled WGS sequence"/>
</dbReference>
<accession>A0A1B7TBS6</accession>
<dbReference type="OrthoDB" id="20198at2759"/>
<dbReference type="AlphaFoldDB" id="A0A1B7TBS6"/>
<organism evidence="1 2">
    <name type="scientific">Hanseniaspora valbyensis NRRL Y-1626</name>
    <dbReference type="NCBI Taxonomy" id="766949"/>
    <lineage>
        <taxon>Eukaryota</taxon>
        <taxon>Fungi</taxon>
        <taxon>Dikarya</taxon>
        <taxon>Ascomycota</taxon>
        <taxon>Saccharomycotina</taxon>
        <taxon>Saccharomycetes</taxon>
        <taxon>Saccharomycodales</taxon>
        <taxon>Saccharomycodaceae</taxon>
        <taxon>Hanseniaspora</taxon>
    </lineage>
</organism>